<sequence length="642" mass="71362">MADTSQSSAVSGSTIPRFLYNVYNKLYDDDQSVVLAYLPVPYTLEFAEKDKIAGLPVNLYIGTCSGKCFVYPDGTVIRLTVANEAEHIKRDDPRYLASNGVPAPFGWNEDIWQGLKEPIYARSLALVQLYFLKWACYNELWHLKLPAPDYDSLLSALSALGQTDAVQIQLKENGGRVNFFNKEFHLSEFKDKIEKAEKASSGLMEEAAEDHKAVVLPTKDACIILKEKTDECSVKTSIQMQDEQAADEGADDGGAQLENDVIDAYQSSDDDFIPSDGPSFQSCHPSEVCQSMHIMNNTKSDLDWNHAAIKAKPNPTEKASPIAEGPIVKYGAKPGAYGYLLHSVSEPAASFLFDISEPWLGRFEQHAKTDVAPIRFFLAENLPEGSGGNYQKQRVWAYLTSRNGRTTAPELTLEPESQLPDEQLPHTAPIRPAAKLEPERDSFNLKQLLGVLDAENWDELAAIVQFFFVLAAEKGVLEFRTHIVPITSLLIDNLDCWARRQFVKQSKKQQFAIDRINVGKTRSHKISRTVSGRVAKPTSASRRASEATPTGSKTPLRRRVRSATPNSPSGEKTKTNPLASRRGPSPKMRHINLLVSQRRVLGMQYNAAILHANNIQRECRKLDQMITKEFGNLQSAMGSDTG</sequence>
<evidence type="ECO:0000313" key="3">
    <source>
        <dbReference type="Proteomes" id="UP000472372"/>
    </source>
</evidence>
<evidence type="ECO:0000256" key="1">
    <source>
        <dbReference type="SAM" id="MobiDB-lite"/>
    </source>
</evidence>
<dbReference type="AlphaFoldDB" id="A0A6S6VFB9"/>
<protein>
    <submittedName>
        <fullName evidence="2">Uncharacterized protein</fullName>
    </submittedName>
</protein>
<accession>A0A6S6VFB9</accession>
<dbReference type="Proteomes" id="UP000472372">
    <property type="component" value="Chromosome 2"/>
</dbReference>
<feature type="region of interest" description="Disordered" evidence="1">
    <location>
        <begin position="523"/>
        <end position="586"/>
    </location>
</feature>
<evidence type="ECO:0000313" key="2">
    <source>
        <dbReference type="EMBL" id="CAE7007957.1"/>
    </source>
</evidence>
<proteinExistence type="predicted"/>
<reference evidence="2" key="1">
    <citation type="submission" date="2021-02" db="EMBL/GenBank/DDBJ databases">
        <authorList>
            <person name="Syme A R."/>
            <person name="Syme A R."/>
            <person name="Moolhuijzen P."/>
        </authorList>
    </citation>
    <scope>NUCLEOTIDE SEQUENCE</scope>
    <source>
        <strain evidence="2">W1-1</strain>
    </source>
</reference>
<organism evidence="2 3">
    <name type="scientific">Pyrenophora teres f. teres</name>
    <dbReference type="NCBI Taxonomy" id="97479"/>
    <lineage>
        <taxon>Eukaryota</taxon>
        <taxon>Fungi</taxon>
        <taxon>Dikarya</taxon>
        <taxon>Ascomycota</taxon>
        <taxon>Pezizomycotina</taxon>
        <taxon>Dothideomycetes</taxon>
        <taxon>Pleosporomycetidae</taxon>
        <taxon>Pleosporales</taxon>
        <taxon>Pleosporineae</taxon>
        <taxon>Pleosporaceae</taxon>
        <taxon>Pyrenophora</taxon>
    </lineage>
</organism>
<feature type="compositionally biased region" description="Polar residues" evidence="1">
    <location>
        <begin position="538"/>
        <end position="553"/>
    </location>
</feature>
<feature type="compositionally biased region" description="Polar residues" evidence="1">
    <location>
        <begin position="563"/>
        <end position="578"/>
    </location>
</feature>
<dbReference type="EMBL" id="HG992978">
    <property type="protein sequence ID" value="CAE7007957.1"/>
    <property type="molecule type" value="Genomic_DNA"/>
</dbReference>
<gene>
    <name evidence="2" type="ORF">PTTW11_01627</name>
</gene>
<name>A0A6S6VFB9_9PLEO</name>